<proteinExistence type="predicted"/>
<dbReference type="HOGENOM" id="CLU_483165_0_0_1"/>
<dbReference type="Proteomes" id="UP000053820">
    <property type="component" value="Unassembled WGS sequence"/>
</dbReference>
<gene>
    <name evidence="2" type="ORF">HYDPIDRAFT_169533</name>
</gene>
<dbReference type="AlphaFoldDB" id="A0A0C9WCM4"/>
<sequence>MSHSPADGGDSAVEHSLFSALTSPTSTGSAVAPKAEATELINFLVLVIGQDVSTISTNNQVSYRFVAAARDLRDRINELISKIDGLEENSSAELERIYAEYDKYTSAIDPLEDILLDFLPVATGLNGSPLLSLASQTVDSCVKETDNWISQRNSVRDAFQKISGATELKPLFPSGKFDDRAAAEKHDDLSLLNTFSSQILALSPDPSDREYASRSPKVIKTVQKQMESILSVLTQKIDTIQEESTLVFSIKCAMLLAFVTSQIRSDQEKWRRSVKSLRVWDGANVLLTKLLAHISSNGTDITTLESALQAYIDLLKSQPGAPVFLLPKEYLQLLKAPKSVGRPYFSQSLTLVKQARQLVTKVLADSDNFSDDLDVLQSALKKALEAVQKAGAGSPKPDRFSMQSVKAEKDVQEAFDGAEKEIETAFTHYKCTGWDDVEKVAKSRSADEERLKTLAEKLNGRETFTPPTGAGTVKVTVMAYDGAGKLQSSPRKYEIHDKTRLNGLLWMHSMGVRQSNGANTLKWYFQLSAPPAGAAKSEPLSLDKEIGSLVQGPGKELVLHLVMR</sequence>
<dbReference type="EMBL" id="KN839860">
    <property type="protein sequence ID" value="KIJ61742.1"/>
    <property type="molecule type" value="Genomic_DNA"/>
</dbReference>
<evidence type="ECO:0000313" key="2">
    <source>
        <dbReference type="EMBL" id="KIJ61742.1"/>
    </source>
</evidence>
<keyword evidence="1" id="KW-0175">Coiled coil</keyword>
<organism evidence="2 3">
    <name type="scientific">Hydnomerulius pinastri MD-312</name>
    <dbReference type="NCBI Taxonomy" id="994086"/>
    <lineage>
        <taxon>Eukaryota</taxon>
        <taxon>Fungi</taxon>
        <taxon>Dikarya</taxon>
        <taxon>Basidiomycota</taxon>
        <taxon>Agaricomycotina</taxon>
        <taxon>Agaricomycetes</taxon>
        <taxon>Agaricomycetidae</taxon>
        <taxon>Boletales</taxon>
        <taxon>Boletales incertae sedis</taxon>
        <taxon>Leucogyrophana</taxon>
    </lineage>
</organism>
<dbReference type="OrthoDB" id="2953592at2759"/>
<accession>A0A0C9WCM4</accession>
<reference evidence="2 3" key="1">
    <citation type="submission" date="2014-04" db="EMBL/GenBank/DDBJ databases">
        <title>Evolutionary Origins and Diversification of the Mycorrhizal Mutualists.</title>
        <authorList>
            <consortium name="DOE Joint Genome Institute"/>
            <consortium name="Mycorrhizal Genomics Consortium"/>
            <person name="Kohler A."/>
            <person name="Kuo A."/>
            <person name="Nagy L.G."/>
            <person name="Floudas D."/>
            <person name="Copeland A."/>
            <person name="Barry K.W."/>
            <person name="Cichocki N."/>
            <person name="Veneault-Fourrey C."/>
            <person name="LaButti K."/>
            <person name="Lindquist E.A."/>
            <person name="Lipzen A."/>
            <person name="Lundell T."/>
            <person name="Morin E."/>
            <person name="Murat C."/>
            <person name="Riley R."/>
            <person name="Ohm R."/>
            <person name="Sun H."/>
            <person name="Tunlid A."/>
            <person name="Henrissat B."/>
            <person name="Grigoriev I.V."/>
            <person name="Hibbett D.S."/>
            <person name="Martin F."/>
        </authorList>
    </citation>
    <scope>NUCLEOTIDE SEQUENCE [LARGE SCALE GENOMIC DNA]</scope>
    <source>
        <strain evidence="2 3">MD-312</strain>
    </source>
</reference>
<evidence type="ECO:0000313" key="3">
    <source>
        <dbReference type="Proteomes" id="UP000053820"/>
    </source>
</evidence>
<evidence type="ECO:0000256" key="1">
    <source>
        <dbReference type="SAM" id="Coils"/>
    </source>
</evidence>
<name>A0A0C9WCM4_9AGAM</name>
<keyword evidence="3" id="KW-1185">Reference proteome</keyword>
<protein>
    <submittedName>
        <fullName evidence="2">Uncharacterized protein</fullName>
    </submittedName>
</protein>
<feature type="coiled-coil region" evidence="1">
    <location>
        <begin position="69"/>
        <end position="96"/>
    </location>
</feature>